<dbReference type="PROSITE" id="PS50866">
    <property type="entry name" value="GOLD"/>
    <property type="match status" value="1"/>
</dbReference>
<reference evidence="3 4" key="1">
    <citation type="submission" date="2019-09" db="EMBL/GenBank/DDBJ databases">
        <title>A chromosome-level genome assembly of the Chinese tupelo Nyssa sinensis.</title>
        <authorList>
            <person name="Yang X."/>
            <person name="Kang M."/>
            <person name="Yang Y."/>
            <person name="Xiong H."/>
            <person name="Wang M."/>
            <person name="Zhang Z."/>
            <person name="Wang Z."/>
            <person name="Wu H."/>
            <person name="Ma T."/>
            <person name="Liu J."/>
            <person name="Xi Z."/>
        </authorList>
    </citation>
    <scope>NUCLEOTIDE SEQUENCE [LARGE SCALE GENOMIC DNA]</scope>
    <source>
        <strain evidence="3">J267</strain>
        <tissue evidence="3">Leaf</tissue>
    </source>
</reference>
<evidence type="ECO:0000259" key="2">
    <source>
        <dbReference type="PROSITE" id="PS50866"/>
    </source>
</evidence>
<dbReference type="SMART" id="SM01190">
    <property type="entry name" value="EMP24_GP25L"/>
    <property type="match status" value="1"/>
</dbReference>
<feature type="domain" description="GOLD" evidence="2">
    <location>
        <begin position="294"/>
        <end position="351"/>
    </location>
</feature>
<feature type="compositionally biased region" description="Basic and acidic residues" evidence="1">
    <location>
        <begin position="265"/>
        <end position="275"/>
    </location>
</feature>
<dbReference type="Gene3D" id="2.30.30.140">
    <property type="match status" value="1"/>
</dbReference>
<dbReference type="GO" id="GO:0003682">
    <property type="term" value="F:chromatin binding"/>
    <property type="evidence" value="ECO:0007669"/>
    <property type="project" value="InterPro"/>
</dbReference>
<dbReference type="Pfam" id="PF01105">
    <property type="entry name" value="EMP24_GP25L"/>
    <property type="match status" value="1"/>
</dbReference>
<dbReference type="InterPro" id="IPR032001">
    <property type="entry name" value="SAWADEE_dom"/>
</dbReference>
<dbReference type="EMBL" id="CM018046">
    <property type="protein sequence ID" value="KAA8526630.1"/>
    <property type="molecule type" value="Genomic_DNA"/>
</dbReference>
<dbReference type="Pfam" id="PF16719">
    <property type="entry name" value="SAWADEE"/>
    <property type="match status" value="1"/>
</dbReference>
<organism evidence="3 4">
    <name type="scientific">Nyssa sinensis</name>
    <dbReference type="NCBI Taxonomy" id="561372"/>
    <lineage>
        <taxon>Eukaryota</taxon>
        <taxon>Viridiplantae</taxon>
        <taxon>Streptophyta</taxon>
        <taxon>Embryophyta</taxon>
        <taxon>Tracheophyta</taxon>
        <taxon>Spermatophyta</taxon>
        <taxon>Magnoliopsida</taxon>
        <taxon>eudicotyledons</taxon>
        <taxon>Gunneridae</taxon>
        <taxon>Pentapetalae</taxon>
        <taxon>asterids</taxon>
        <taxon>Cornales</taxon>
        <taxon>Nyssaceae</taxon>
        <taxon>Nyssa</taxon>
    </lineage>
</organism>
<sequence>MTHSGDSSPDVSAYDLEFRAVENDAWYSVLVVLDNDTLIVKFWTFPKLCDWIYNTGDFQTLQAVDEFVQRFRPLSAQLQDSQCSKVIEGITVCASFAFRDDDIRFYDAVVEAVHHEKHSFAKEEECLCTFVLFWQHGPREGYISSCKGSTGDKENCSSSIKLESSLSQHGLQSMETARQFGSAVQITEGRFNKCHERIDQDGDFESYTRGAIALDCRKNLKKIYDFLSNPNHVVMSSRGRPWIITGKIIKHGTFRMTLGSSMPESQDKFQNKNIDDSTINTSRSTRPEKLWHFGDDGVDLVIKGPSGEQIHDFRDKTSEKYEFVVHNKGLHHFCFTNKSPYHETVDFDVHVAHFAYFDQHAKDEHFNPLLEQISKLEEALYNIQFEQHWLEAQTDRQSIVNEGMSKRAIHKAMFESAALIGASVLQVFLLKRLFERKLGTSRV</sequence>
<dbReference type="AlphaFoldDB" id="A0A5J5A801"/>
<dbReference type="PANTHER" id="PTHR36384:SF1">
    <property type="entry name" value="SAWADEE PROTEIN"/>
    <property type="match status" value="1"/>
</dbReference>
<evidence type="ECO:0000313" key="3">
    <source>
        <dbReference type="EMBL" id="KAA8526630.1"/>
    </source>
</evidence>
<evidence type="ECO:0000313" key="4">
    <source>
        <dbReference type="Proteomes" id="UP000325577"/>
    </source>
</evidence>
<dbReference type="PANTHER" id="PTHR36384">
    <property type="entry name" value="SAWADEE PROTEIN"/>
    <property type="match status" value="1"/>
</dbReference>
<dbReference type="Proteomes" id="UP000325577">
    <property type="component" value="Linkage Group LG3"/>
</dbReference>
<gene>
    <name evidence="3" type="ORF">F0562_008167</name>
</gene>
<name>A0A5J5A801_9ASTE</name>
<protein>
    <recommendedName>
        <fullName evidence="2">GOLD domain-containing protein</fullName>
    </recommendedName>
</protein>
<keyword evidence="4" id="KW-1185">Reference proteome</keyword>
<evidence type="ECO:0000256" key="1">
    <source>
        <dbReference type="SAM" id="MobiDB-lite"/>
    </source>
</evidence>
<accession>A0A5J5A801</accession>
<dbReference type="OrthoDB" id="1866990at2759"/>
<feature type="region of interest" description="Disordered" evidence="1">
    <location>
        <begin position="261"/>
        <end position="281"/>
    </location>
</feature>
<proteinExistence type="predicted"/>
<dbReference type="InterPro" id="IPR009038">
    <property type="entry name" value="GOLD_dom"/>
</dbReference>